<feature type="compositionally biased region" description="Polar residues" evidence="4">
    <location>
        <begin position="44"/>
        <end position="63"/>
    </location>
</feature>
<feature type="region of interest" description="Disordered" evidence="4">
    <location>
        <begin position="83"/>
        <end position="166"/>
    </location>
</feature>
<sequence>MTSAYEAITEREQQQKATTPRAATKAHFDNRELANPDNPITDMADSSLSREANLATDSSSEQLATEVNVLPSESFQEDLSALDENACKEEDKNEKSVDISRMNKSKKNEELRINEHKENSVLNLSANNNVAPENAFTYHAKEDEHTEDDKIQDQERSKDQDQRNRSIVEIGVQERYMICDSNIHIRDKQRDFTAGDIRACYEKVAELGLDMKAEMQNEGTEREIIIGRQDSDSFYDAVRSGDVKRVSALIASGCVQNLDEPDWNVSGDPPLLIAATNHCLPVLRTLLTSGCDPTVRSPRGETALHRVILNGRPGNVLKFVKDLLEHGCPPSVKEAGGGSTALHMLSRQLAHTPLKSHHHDFDAALKTLELLANAGPVNAKDHQGRSALHILASSTVFDNNCKTDIESVIGTLLTAGADTSLKNDRGETALHESLECGALNTATFLMPLTPTGIASRYGETPLHIAARKNHIDVVMWLLDHGEDPGTQDAGGNTPLHLASARGFHQTVSLLVTSPLAQLERVNVDGLTALQVAAESGFFDAVKVLLKAGADPSQTLRYCATILRRHPDISLLIDYELTRRRQLAA</sequence>
<dbReference type="SUPFAM" id="SSF48403">
    <property type="entry name" value="Ankyrin repeat"/>
    <property type="match status" value="1"/>
</dbReference>
<dbReference type="OMA" id="CVQNLDE"/>
<accession>E2AE96</accession>
<reference evidence="5 6" key="1">
    <citation type="journal article" date="2010" name="Science">
        <title>Genomic comparison of the ants Camponotus floridanus and Harpegnathos saltator.</title>
        <authorList>
            <person name="Bonasio R."/>
            <person name="Zhang G."/>
            <person name="Ye C."/>
            <person name="Mutti N.S."/>
            <person name="Fang X."/>
            <person name="Qin N."/>
            <person name="Donahue G."/>
            <person name="Yang P."/>
            <person name="Li Q."/>
            <person name="Li C."/>
            <person name="Zhang P."/>
            <person name="Huang Z."/>
            <person name="Berger S.L."/>
            <person name="Reinberg D."/>
            <person name="Wang J."/>
            <person name="Liebig J."/>
        </authorList>
    </citation>
    <scope>NUCLEOTIDE SEQUENCE [LARGE SCALE GENOMIC DNA]</scope>
    <source>
        <strain evidence="6">C129</strain>
    </source>
</reference>
<dbReference type="Pfam" id="PF00023">
    <property type="entry name" value="Ank"/>
    <property type="match status" value="2"/>
</dbReference>
<dbReference type="Pfam" id="PF12796">
    <property type="entry name" value="Ank_2"/>
    <property type="match status" value="1"/>
</dbReference>
<organism evidence="6">
    <name type="scientific">Camponotus floridanus</name>
    <name type="common">Florida carpenter ant</name>
    <dbReference type="NCBI Taxonomy" id="104421"/>
    <lineage>
        <taxon>Eukaryota</taxon>
        <taxon>Metazoa</taxon>
        <taxon>Ecdysozoa</taxon>
        <taxon>Arthropoda</taxon>
        <taxon>Hexapoda</taxon>
        <taxon>Insecta</taxon>
        <taxon>Pterygota</taxon>
        <taxon>Neoptera</taxon>
        <taxon>Endopterygota</taxon>
        <taxon>Hymenoptera</taxon>
        <taxon>Apocrita</taxon>
        <taxon>Aculeata</taxon>
        <taxon>Formicoidea</taxon>
        <taxon>Formicidae</taxon>
        <taxon>Formicinae</taxon>
        <taxon>Camponotus</taxon>
    </lineage>
</organism>
<evidence type="ECO:0000256" key="2">
    <source>
        <dbReference type="ARBA" id="ARBA00023043"/>
    </source>
</evidence>
<dbReference type="STRING" id="104421.E2AE96"/>
<dbReference type="InterPro" id="IPR002110">
    <property type="entry name" value="Ankyrin_rpt"/>
</dbReference>
<feature type="repeat" description="ANK" evidence="3">
    <location>
        <begin position="457"/>
        <end position="489"/>
    </location>
</feature>
<dbReference type="AlphaFoldDB" id="E2AE96"/>
<proteinExistence type="predicted"/>
<dbReference type="OrthoDB" id="448455at2759"/>
<dbReference type="PROSITE" id="PS50297">
    <property type="entry name" value="ANK_REP_REGION"/>
    <property type="match status" value="3"/>
</dbReference>
<evidence type="ECO:0000313" key="5">
    <source>
        <dbReference type="EMBL" id="EFN68329.1"/>
    </source>
</evidence>
<feature type="compositionally biased region" description="Basic and acidic residues" evidence="4">
    <location>
        <begin position="139"/>
        <end position="166"/>
    </location>
</feature>
<feature type="compositionally biased region" description="Low complexity" evidence="4">
    <location>
        <begin position="120"/>
        <end position="131"/>
    </location>
</feature>
<feature type="region of interest" description="Disordered" evidence="4">
    <location>
        <begin position="1"/>
        <end position="63"/>
    </location>
</feature>
<dbReference type="EMBL" id="GL438827">
    <property type="protein sequence ID" value="EFN68329.1"/>
    <property type="molecule type" value="Genomic_DNA"/>
</dbReference>
<keyword evidence="2 3" id="KW-0040">ANK repeat</keyword>
<dbReference type="Proteomes" id="UP000000311">
    <property type="component" value="Unassembled WGS sequence"/>
</dbReference>
<evidence type="ECO:0000313" key="6">
    <source>
        <dbReference type="Proteomes" id="UP000000311"/>
    </source>
</evidence>
<feature type="repeat" description="ANK" evidence="3">
    <location>
        <begin position="490"/>
        <end position="511"/>
    </location>
</feature>
<gene>
    <name evidence="5" type="ORF">EAG_13240</name>
</gene>
<feature type="compositionally biased region" description="Basic and acidic residues" evidence="4">
    <location>
        <begin position="106"/>
        <end position="119"/>
    </location>
</feature>
<name>E2AE96_CAMFO</name>
<keyword evidence="6" id="KW-1185">Reference proteome</keyword>
<dbReference type="PRINTS" id="PR01415">
    <property type="entry name" value="ANKYRIN"/>
</dbReference>
<dbReference type="InterPro" id="IPR036770">
    <property type="entry name" value="Ankyrin_rpt-contain_sf"/>
</dbReference>
<keyword evidence="1" id="KW-0677">Repeat</keyword>
<dbReference type="PANTHER" id="PTHR24178">
    <property type="entry name" value="MOLTING PROTEIN MLT-4"/>
    <property type="match status" value="1"/>
</dbReference>
<feature type="repeat" description="ANK" evidence="3">
    <location>
        <begin position="524"/>
        <end position="556"/>
    </location>
</feature>
<evidence type="ECO:0000256" key="3">
    <source>
        <dbReference type="PROSITE-ProRule" id="PRU00023"/>
    </source>
</evidence>
<evidence type="ECO:0000256" key="1">
    <source>
        <dbReference type="ARBA" id="ARBA00022737"/>
    </source>
</evidence>
<evidence type="ECO:0000256" key="4">
    <source>
        <dbReference type="SAM" id="MobiDB-lite"/>
    </source>
</evidence>
<feature type="compositionally biased region" description="Basic and acidic residues" evidence="4">
    <location>
        <begin position="85"/>
        <end position="98"/>
    </location>
</feature>
<dbReference type="KEGG" id="cfo:105251404"/>
<dbReference type="PROSITE" id="PS50088">
    <property type="entry name" value="ANK_REPEAT"/>
    <property type="match status" value="3"/>
</dbReference>
<dbReference type="SMART" id="SM00248">
    <property type="entry name" value="ANK"/>
    <property type="match status" value="9"/>
</dbReference>
<protein>
    <submittedName>
        <fullName evidence="5">Ankyrin-2</fullName>
    </submittedName>
</protein>
<dbReference type="Gene3D" id="1.25.40.20">
    <property type="entry name" value="Ankyrin repeat-containing domain"/>
    <property type="match status" value="3"/>
</dbReference>
<dbReference type="InParanoid" id="E2AE96"/>